<name>A0A6J4NLD5_9BACT</name>
<organism evidence="3">
    <name type="scientific">uncultured Pyrinomonadaceae bacterium</name>
    <dbReference type="NCBI Taxonomy" id="2283094"/>
    <lineage>
        <taxon>Bacteria</taxon>
        <taxon>Pseudomonadati</taxon>
        <taxon>Acidobacteriota</taxon>
        <taxon>Blastocatellia</taxon>
        <taxon>Blastocatellales</taxon>
        <taxon>Pyrinomonadaceae</taxon>
        <taxon>environmental samples</taxon>
    </lineage>
</organism>
<feature type="domain" description="Insertion element IS402-like" evidence="2">
    <location>
        <begin position="10"/>
        <end position="82"/>
    </location>
</feature>
<dbReference type="EMBL" id="CADCUR010000057">
    <property type="protein sequence ID" value="CAA9387314.1"/>
    <property type="molecule type" value="Genomic_DNA"/>
</dbReference>
<evidence type="ECO:0000259" key="2">
    <source>
        <dbReference type="Pfam" id="PF13340"/>
    </source>
</evidence>
<reference evidence="3" key="1">
    <citation type="submission" date="2020-02" db="EMBL/GenBank/DDBJ databases">
        <authorList>
            <person name="Meier V. D."/>
        </authorList>
    </citation>
    <scope>NUCLEOTIDE SEQUENCE</scope>
    <source>
        <strain evidence="3">AVDCRST_MAG74</strain>
    </source>
</reference>
<gene>
    <name evidence="3" type="ORF">AVDCRST_MAG74-756</name>
</gene>
<dbReference type="GO" id="GO:0004803">
    <property type="term" value="F:transposase activity"/>
    <property type="evidence" value="ECO:0007669"/>
    <property type="project" value="InterPro"/>
</dbReference>
<accession>A0A6J4NLD5</accession>
<sequence>MKRKTYPTDLSDEQWKLLETMLPPAERFGRKQSVNLRQIFNALCYLARSGCQWRLLPKEFPKWQTVYYYFRLWRDAECFVALNEKLRRKLRLSVGRQAHPSAAIIDSQSVKTDEQAISKGYDAGKKVKGRKRHILVDTLGLLLKAKVLTADIQDRDGAKRLFSEIKEQMPRLQLIWADGGYRGKLILWVAAQCLWILEIVKRNDREKFFIVLPKRWIVERTFSWLNRNRRLSKDYERKTESSEAWLYLSMSMLMLKRLKF</sequence>
<dbReference type="GO" id="GO:0003677">
    <property type="term" value="F:DNA binding"/>
    <property type="evidence" value="ECO:0007669"/>
    <property type="project" value="InterPro"/>
</dbReference>
<dbReference type="PANTHER" id="PTHR30007:SF0">
    <property type="entry name" value="TRANSPOSASE"/>
    <property type="match status" value="1"/>
</dbReference>
<dbReference type="Pfam" id="PF13340">
    <property type="entry name" value="DUF4096"/>
    <property type="match status" value="1"/>
</dbReference>
<dbReference type="NCBIfam" id="NF033580">
    <property type="entry name" value="transpos_IS5_3"/>
    <property type="match status" value="1"/>
</dbReference>
<dbReference type="InterPro" id="IPR025161">
    <property type="entry name" value="IS402-like_dom"/>
</dbReference>
<dbReference type="PANTHER" id="PTHR30007">
    <property type="entry name" value="PHP DOMAIN PROTEIN"/>
    <property type="match status" value="1"/>
</dbReference>
<dbReference type="GO" id="GO:0006313">
    <property type="term" value="P:DNA transposition"/>
    <property type="evidence" value="ECO:0007669"/>
    <property type="project" value="InterPro"/>
</dbReference>
<dbReference type="InterPro" id="IPR002559">
    <property type="entry name" value="Transposase_11"/>
</dbReference>
<evidence type="ECO:0000259" key="1">
    <source>
        <dbReference type="Pfam" id="PF01609"/>
    </source>
</evidence>
<feature type="domain" description="Transposase IS4-like" evidence="1">
    <location>
        <begin position="100"/>
        <end position="254"/>
    </location>
</feature>
<dbReference type="AlphaFoldDB" id="A0A6J4NLD5"/>
<evidence type="ECO:0000313" key="3">
    <source>
        <dbReference type="EMBL" id="CAA9387314.1"/>
    </source>
</evidence>
<dbReference type="Pfam" id="PF01609">
    <property type="entry name" value="DDE_Tnp_1"/>
    <property type="match status" value="1"/>
</dbReference>
<protein>
    <submittedName>
        <fullName evidence="3">Transposase</fullName>
    </submittedName>
</protein>
<proteinExistence type="predicted"/>